<protein>
    <submittedName>
        <fullName evidence="1">Uncharacterized protein</fullName>
    </submittedName>
</protein>
<keyword evidence="2" id="KW-1185">Reference proteome</keyword>
<reference evidence="2" key="1">
    <citation type="submission" date="2016-10" db="EMBL/GenBank/DDBJ databases">
        <authorList>
            <person name="Varghese N."/>
            <person name="Submissions S."/>
        </authorList>
    </citation>
    <scope>NUCLEOTIDE SEQUENCE [LARGE SCALE GENOMIC DNA]</scope>
    <source>
        <strain evidence="2">DSM 26921</strain>
    </source>
</reference>
<dbReference type="EMBL" id="FOYO01000001">
    <property type="protein sequence ID" value="SFR39171.1"/>
    <property type="molecule type" value="Genomic_DNA"/>
</dbReference>
<gene>
    <name evidence="1" type="ORF">SAMN04488002_1147</name>
</gene>
<evidence type="ECO:0000313" key="2">
    <source>
        <dbReference type="Proteomes" id="UP000199658"/>
    </source>
</evidence>
<dbReference type="Proteomes" id="UP000199658">
    <property type="component" value="Unassembled WGS sequence"/>
</dbReference>
<evidence type="ECO:0000313" key="1">
    <source>
        <dbReference type="EMBL" id="SFR39171.1"/>
    </source>
</evidence>
<dbReference type="AlphaFoldDB" id="A0A1I6GAM3"/>
<accession>A0A1I6GAM3</accession>
<organism evidence="1 2">
    <name type="scientific">Litoreibacter janthinus</name>
    <dbReference type="NCBI Taxonomy" id="670154"/>
    <lineage>
        <taxon>Bacteria</taxon>
        <taxon>Pseudomonadati</taxon>
        <taxon>Pseudomonadota</taxon>
        <taxon>Alphaproteobacteria</taxon>
        <taxon>Rhodobacterales</taxon>
        <taxon>Roseobacteraceae</taxon>
        <taxon>Litoreibacter</taxon>
    </lineage>
</organism>
<proteinExistence type="predicted"/>
<sequence length="62" mass="6991">MANFRLTLLILLNSFPVSLFGLLRGPFGPFKQPFLAHLTTQLVLHIMVSTHALRWAFEPSLA</sequence>
<name>A0A1I6GAM3_9RHOB</name>